<keyword evidence="3" id="KW-1185">Reference proteome</keyword>
<reference evidence="2" key="1">
    <citation type="submission" date="2022-10" db="EMBL/GenBank/DDBJ databases">
        <title>WGS of marine actinomycetes from Thailand.</title>
        <authorList>
            <person name="Thawai C."/>
        </authorList>
    </citation>
    <scope>NUCLEOTIDE SEQUENCE</scope>
    <source>
        <strain evidence="2">SW21</strain>
    </source>
</reference>
<comment type="caution">
    <text evidence="2">The sequence shown here is derived from an EMBL/GenBank/DDBJ whole genome shotgun (WGS) entry which is preliminary data.</text>
</comment>
<organism evidence="2 3">
    <name type="scientific">Gordonia aquimaris</name>
    <dbReference type="NCBI Taxonomy" id="2984863"/>
    <lineage>
        <taxon>Bacteria</taxon>
        <taxon>Bacillati</taxon>
        <taxon>Actinomycetota</taxon>
        <taxon>Actinomycetes</taxon>
        <taxon>Mycobacteriales</taxon>
        <taxon>Gordoniaceae</taxon>
        <taxon>Gordonia</taxon>
    </lineage>
</organism>
<sequence length="268" mass="28732">MKVTAVANLKGGVGKTLVVGNLGHANVAQSVPTLLLDLDPQGNLTQHFTSFTPDDPPNVSMADVLDRSSDATLADAIVETRRSGLFLVPSGFDELQAVQDTLVGRPGAEFSVKRALDSLPAGQFAAVMIDCRPATDLVTRNAFIAADQVLIVLQPEADALRGFDFTLVAIDDLQRYLGKELPVAGFVVNQVDYRRNDHKKQLEWIKQRSAADSIPILGDPIPVSTDLSKLNAVGMGIDEMSSPSIRLRTLAAGFQTIVNALREEQSAA</sequence>
<evidence type="ECO:0000259" key="1">
    <source>
        <dbReference type="Pfam" id="PF13614"/>
    </source>
</evidence>
<dbReference type="AlphaFoldDB" id="A0A9X3D726"/>
<evidence type="ECO:0000313" key="3">
    <source>
        <dbReference type="Proteomes" id="UP001143347"/>
    </source>
</evidence>
<dbReference type="Pfam" id="PF13614">
    <property type="entry name" value="AAA_31"/>
    <property type="match status" value="1"/>
</dbReference>
<dbReference type="RefSeq" id="WP_266063182.1">
    <property type="nucleotide sequence ID" value="NZ_JAPKFM010000024.1"/>
</dbReference>
<dbReference type="Gene3D" id="3.40.50.300">
    <property type="entry name" value="P-loop containing nucleotide triphosphate hydrolases"/>
    <property type="match status" value="1"/>
</dbReference>
<evidence type="ECO:0000313" key="2">
    <source>
        <dbReference type="EMBL" id="MCX2966273.1"/>
    </source>
</evidence>
<dbReference type="InterPro" id="IPR025669">
    <property type="entry name" value="AAA_dom"/>
</dbReference>
<name>A0A9X3D726_9ACTN</name>
<protein>
    <submittedName>
        <fullName evidence="2">AAA family ATPase</fullName>
    </submittedName>
</protein>
<dbReference type="CDD" id="cd02042">
    <property type="entry name" value="ParAB_family"/>
    <property type="match status" value="1"/>
</dbReference>
<accession>A0A9X3D726</accession>
<dbReference type="SUPFAM" id="SSF52540">
    <property type="entry name" value="P-loop containing nucleoside triphosphate hydrolases"/>
    <property type="match status" value="1"/>
</dbReference>
<dbReference type="PANTHER" id="PTHR13696:SF96">
    <property type="entry name" value="COBQ_COBB_MIND_PARA NUCLEOTIDE BINDING DOMAIN-CONTAINING PROTEIN"/>
    <property type="match status" value="1"/>
</dbReference>
<dbReference type="PANTHER" id="PTHR13696">
    <property type="entry name" value="P-LOOP CONTAINING NUCLEOSIDE TRIPHOSPHATE HYDROLASE"/>
    <property type="match status" value="1"/>
</dbReference>
<gene>
    <name evidence="2" type="ORF">OSB52_19505</name>
</gene>
<dbReference type="Proteomes" id="UP001143347">
    <property type="component" value="Unassembled WGS sequence"/>
</dbReference>
<feature type="domain" description="AAA" evidence="1">
    <location>
        <begin position="1"/>
        <end position="181"/>
    </location>
</feature>
<dbReference type="InterPro" id="IPR027417">
    <property type="entry name" value="P-loop_NTPase"/>
</dbReference>
<dbReference type="EMBL" id="JAPKFM010000024">
    <property type="protein sequence ID" value="MCX2966273.1"/>
    <property type="molecule type" value="Genomic_DNA"/>
</dbReference>
<proteinExistence type="predicted"/>
<dbReference type="InterPro" id="IPR050678">
    <property type="entry name" value="DNA_Partitioning_ATPase"/>
</dbReference>